<proteinExistence type="predicted"/>
<organism evidence="1 2">
    <name type="scientific">Phytophthora nicotianae</name>
    <name type="common">Potato buckeye rot agent</name>
    <name type="synonym">Phytophthora parasitica</name>
    <dbReference type="NCBI Taxonomy" id="4792"/>
    <lineage>
        <taxon>Eukaryota</taxon>
        <taxon>Sar</taxon>
        <taxon>Stramenopiles</taxon>
        <taxon>Oomycota</taxon>
        <taxon>Peronosporomycetes</taxon>
        <taxon>Peronosporales</taxon>
        <taxon>Peronosporaceae</taxon>
        <taxon>Phytophthora</taxon>
    </lineage>
</organism>
<dbReference type="SUPFAM" id="SSF57756">
    <property type="entry name" value="Retrovirus zinc finger-like domains"/>
    <property type="match status" value="1"/>
</dbReference>
<evidence type="ECO:0000313" key="2">
    <source>
        <dbReference type="Proteomes" id="UP000054636"/>
    </source>
</evidence>
<gene>
    <name evidence="1" type="ORF">AM588_10002869</name>
</gene>
<name>A0A0W8D3L9_PHYNI</name>
<dbReference type="GO" id="GO:0008270">
    <property type="term" value="F:zinc ion binding"/>
    <property type="evidence" value="ECO:0007669"/>
    <property type="project" value="InterPro"/>
</dbReference>
<dbReference type="GO" id="GO:0003676">
    <property type="term" value="F:nucleic acid binding"/>
    <property type="evidence" value="ECO:0007669"/>
    <property type="project" value="InterPro"/>
</dbReference>
<sequence>MDKFKPLKLNLKSVNDDIFSLQGASTTEGYELIKAKIASKYPAGISKVVAEKVVEEHVWSYLCSIHPTDWSVVGNMKATAEETKWIEDNWSSIPKHSDALPLFGILTTSAVQGENNGLLWGRVRTQLVLGSVMAYCTRALKVLQKLKELVQEWNSASRDITTHALKEFGKEKEMVAHQTVVQEDESLFFVFDAFDSRGLGGTHISAKLTWTVELAPDAQLLSKCKSLAVTCRQPLCGDQSRKTVDFRPMISSTTSMKLTLCRKWKIPLTPLLSVFLCTRNWSRQTKSTPHRYIAKLDNHASVRKEGRDFATGKRRTPNRGECAGSSARIVRQCVPSDIHSDDDSKAIAEFFNSQVKGARRSKRETYTCSRCQEAGHNVRNCTTPLMEIEKAGVSIAPGIYVVGECPFAACGRSAEYEKEIKTYK</sequence>
<dbReference type="EMBL" id="LNFP01000632">
    <property type="protein sequence ID" value="KUF90974.1"/>
    <property type="molecule type" value="Genomic_DNA"/>
</dbReference>
<evidence type="ECO:0000313" key="1">
    <source>
        <dbReference type="EMBL" id="KUF90974.1"/>
    </source>
</evidence>
<comment type="caution">
    <text evidence="1">The sequence shown here is derived from an EMBL/GenBank/DDBJ whole genome shotgun (WGS) entry which is preliminary data.</text>
</comment>
<protein>
    <submittedName>
        <fullName evidence="1">Tankyrase-2</fullName>
    </submittedName>
</protein>
<dbReference type="InterPro" id="IPR036875">
    <property type="entry name" value="Znf_CCHC_sf"/>
</dbReference>
<dbReference type="AlphaFoldDB" id="A0A0W8D3L9"/>
<reference evidence="1 2" key="1">
    <citation type="submission" date="2015-11" db="EMBL/GenBank/DDBJ databases">
        <title>Genomes and virulence difference between two physiological races of Phytophthora nicotianae.</title>
        <authorList>
            <person name="Liu H."/>
            <person name="Ma X."/>
            <person name="Yu H."/>
            <person name="Fang D."/>
            <person name="Li Y."/>
            <person name="Wang X."/>
            <person name="Wang W."/>
            <person name="Dong Y."/>
            <person name="Xiao B."/>
        </authorList>
    </citation>
    <scope>NUCLEOTIDE SEQUENCE [LARGE SCALE GENOMIC DNA]</scope>
    <source>
        <strain evidence="2">race 1</strain>
    </source>
</reference>
<dbReference type="Proteomes" id="UP000054636">
    <property type="component" value="Unassembled WGS sequence"/>
</dbReference>
<accession>A0A0W8D3L9</accession>